<dbReference type="GO" id="GO:0046872">
    <property type="term" value="F:metal ion binding"/>
    <property type="evidence" value="ECO:0007669"/>
    <property type="project" value="UniProtKB-KW"/>
</dbReference>
<feature type="domain" description="Uracil-DNA glycosylase-like" evidence="12">
    <location>
        <begin position="76"/>
        <end position="226"/>
    </location>
</feature>
<keyword evidence="6" id="KW-0479">Metal-binding</keyword>
<keyword evidence="8" id="KW-0378">Hydrolase</keyword>
<dbReference type="EMBL" id="UINC01096209">
    <property type="protein sequence ID" value="SVC52909.1"/>
    <property type="molecule type" value="Genomic_DNA"/>
</dbReference>
<keyword evidence="9" id="KW-0408">Iron</keyword>
<evidence type="ECO:0000256" key="4">
    <source>
        <dbReference type="ARBA" id="ARBA00019403"/>
    </source>
</evidence>
<proteinExistence type="inferred from homology"/>
<evidence type="ECO:0000256" key="8">
    <source>
        <dbReference type="ARBA" id="ARBA00022801"/>
    </source>
</evidence>
<dbReference type="InterPro" id="IPR051536">
    <property type="entry name" value="UDG_Type-4/5"/>
</dbReference>
<organism evidence="13">
    <name type="scientific">marine metagenome</name>
    <dbReference type="NCBI Taxonomy" id="408172"/>
    <lineage>
        <taxon>unclassified sequences</taxon>
        <taxon>metagenomes</taxon>
        <taxon>ecological metagenomes</taxon>
    </lineage>
</organism>
<gene>
    <name evidence="13" type="ORF">METZ01_LOCUS305763</name>
</gene>
<dbReference type="GO" id="GO:0004844">
    <property type="term" value="F:uracil DNA N-glycosylase activity"/>
    <property type="evidence" value="ECO:0007669"/>
    <property type="project" value="UniProtKB-EC"/>
</dbReference>
<dbReference type="InterPro" id="IPR005273">
    <property type="entry name" value="Ura-DNA_glyco_family4"/>
</dbReference>
<dbReference type="EC" id="3.2.2.27" evidence="3"/>
<sequence length="239" mass="27828">MIKKQINQKDSFDIELLNSIGYDYVFNNSPINRLKNKINTPNKLDENKHEKLIKLKQEIDSIEDCKLKKNASRIVFADGNMQSSIMIVGEGPGQKEDELGKPFVGDAGNLLNKMLEAIKIERKKIYITNVVNYRPPNNRKPEQSEINRYSKYLKEHISIIDPKILILMGSTAMEAILGSNKRISKERGQWKEVIIKQKNYKTIVTFHPAYLLRKPDQKKFSWEDLKIIRKEIDEQNIEI</sequence>
<dbReference type="InterPro" id="IPR005122">
    <property type="entry name" value="Uracil-DNA_glycosylase-like"/>
</dbReference>
<dbReference type="AlphaFoldDB" id="A0A382MVI9"/>
<evidence type="ECO:0000256" key="2">
    <source>
        <dbReference type="ARBA" id="ARBA00006521"/>
    </source>
</evidence>
<evidence type="ECO:0000256" key="6">
    <source>
        <dbReference type="ARBA" id="ARBA00022723"/>
    </source>
</evidence>
<evidence type="ECO:0000256" key="7">
    <source>
        <dbReference type="ARBA" id="ARBA00022763"/>
    </source>
</evidence>
<keyword evidence="11" id="KW-0234">DNA repair</keyword>
<dbReference type="SUPFAM" id="SSF52141">
    <property type="entry name" value="Uracil-DNA glycosylase-like"/>
    <property type="match status" value="1"/>
</dbReference>
<protein>
    <recommendedName>
        <fullName evidence="4">Type-4 uracil-DNA glycosylase</fullName>
        <ecNumber evidence="3">3.2.2.27</ecNumber>
    </recommendedName>
</protein>
<evidence type="ECO:0000256" key="5">
    <source>
        <dbReference type="ARBA" id="ARBA00022485"/>
    </source>
</evidence>
<reference evidence="13" key="1">
    <citation type="submission" date="2018-05" db="EMBL/GenBank/DDBJ databases">
        <authorList>
            <person name="Lanie J.A."/>
            <person name="Ng W.-L."/>
            <person name="Kazmierczak K.M."/>
            <person name="Andrzejewski T.M."/>
            <person name="Davidsen T.M."/>
            <person name="Wayne K.J."/>
            <person name="Tettelin H."/>
            <person name="Glass J.I."/>
            <person name="Rusch D."/>
            <person name="Podicherti R."/>
            <person name="Tsui H.-C.T."/>
            <person name="Winkler M.E."/>
        </authorList>
    </citation>
    <scope>NUCLEOTIDE SEQUENCE</scope>
</reference>
<comment type="catalytic activity">
    <reaction evidence="1">
        <text>Hydrolyzes single-stranded DNA or mismatched double-stranded DNA and polynucleotides, releasing free uracil.</text>
        <dbReference type="EC" id="3.2.2.27"/>
    </reaction>
</comment>
<evidence type="ECO:0000256" key="10">
    <source>
        <dbReference type="ARBA" id="ARBA00023014"/>
    </source>
</evidence>
<dbReference type="SMART" id="SM00986">
    <property type="entry name" value="UDG"/>
    <property type="match status" value="1"/>
</dbReference>
<accession>A0A382MVI9</accession>
<evidence type="ECO:0000313" key="13">
    <source>
        <dbReference type="EMBL" id="SVC52909.1"/>
    </source>
</evidence>
<dbReference type="GO" id="GO:0051539">
    <property type="term" value="F:4 iron, 4 sulfur cluster binding"/>
    <property type="evidence" value="ECO:0007669"/>
    <property type="project" value="UniProtKB-KW"/>
</dbReference>
<keyword evidence="5" id="KW-0004">4Fe-4S</keyword>
<keyword evidence="10" id="KW-0411">Iron-sulfur</keyword>
<evidence type="ECO:0000256" key="1">
    <source>
        <dbReference type="ARBA" id="ARBA00001400"/>
    </source>
</evidence>
<dbReference type="GO" id="GO:0006281">
    <property type="term" value="P:DNA repair"/>
    <property type="evidence" value="ECO:0007669"/>
    <property type="project" value="UniProtKB-KW"/>
</dbReference>
<evidence type="ECO:0000256" key="9">
    <source>
        <dbReference type="ARBA" id="ARBA00023004"/>
    </source>
</evidence>
<evidence type="ECO:0000259" key="12">
    <source>
        <dbReference type="SMART" id="SM00986"/>
    </source>
</evidence>
<evidence type="ECO:0000256" key="11">
    <source>
        <dbReference type="ARBA" id="ARBA00023204"/>
    </source>
</evidence>
<dbReference type="InterPro" id="IPR036895">
    <property type="entry name" value="Uracil-DNA_glycosylase-like_sf"/>
</dbReference>
<dbReference type="NCBIfam" id="TIGR00758">
    <property type="entry name" value="UDG_fam4"/>
    <property type="match status" value="1"/>
</dbReference>
<dbReference type="Gene3D" id="3.40.470.10">
    <property type="entry name" value="Uracil-DNA glycosylase-like domain"/>
    <property type="match status" value="1"/>
</dbReference>
<dbReference type="PANTHER" id="PTHR33693">
    <property type="entry name" value="TYPE-5 URACIL-DNA GLYCOSYLASE"/>
    <property type="match status" value="1"/>
</dbReference>
<dbReference type="CDD" id="cd10030">
    <property type="entry name" value="UDG-F4_TTUDGA_SPO1dp_like"/>
    <property type="match status" value="1"/>
</dbReference>
<name>A0A382MVI9_9ZZZZ</name>
<dbReference type="Pfam" id="PF03167">
    <property type="entry name" value="UDG"/>
    <property type="match status" value="1"/>
</dbReference>
<evidence type="ECO:0000256" key="3">
    <source>
        <dbReference type="ARBA" id="ARBA00012030"/>
    </source>
</evidence>
<dbReference type="PANTHER" id="PTHR33693:SF1">
    <property type="entry name" value="TYPE-4 URACIL-DNA GLYCOSYLASE"/>
    <property type="match status" value="1"/>
</dbReference>
<keyword evidence="7" id="KW-0227">DNA damage</keyword>
<comment type="similarity">
    <text evidence="2">Belongs to the uracil-DNA glycosylase (UDG) superfamily. Type 4 (UDGa) family.</text>
</comment>
<dbReference type="SMART" id="SM00987">
    <property type="entry name" value="UreE_C"/>
    <property type="match status" value="1"/>
</dbReference>